<proteinExistence type="predicted"/>
<sequence length="70" mass="7549">MFFDELSPIFKEITQQPVAFFGGLVSGLLRLSLADDPVKSWLDQQTGTTSYPTSSSGSHNGNSPQSISID</sequence>
<reference evidence="2 3" key="1">
    <citation type="submission" date="2018-02" db="EMBL/GenBank/DDBJ databases">
        <authorList>
            <person name="Cohen D.B."/>
            <person name="Kent A.D."/>
        </authorList>
    </citation>
    <scope>NUCLEOTIDE SEQUENCE [LARGE SCALE GENOMIC DNA]</scope>
    <source>
        <strain evidence="2 3">ULC007</strain>
    </source>
</reference>
<dbReference type="RefSeq" id="WP_073075168.1">
    <property type="nucleotide sequence ID" value="NZ_MPPI01000064.1"/>
</dbReference>
<feature type="compositionally biased region" description="Low complexity" evidence="1">
    <location>
        <begin position="46"/>
        <end position="58"/>
    </location>
</feature>
<gene>
    <name evidence="2" type="ORF">C7B65_25025</name>
</gene>
<dbReference type="Proteomes" id="UP000238634">
    <property type="component" value="Unassembled WGS sequence"/>
</dbReference>
<dbReference type="AlphaFoldDB" id="A0A2T1D3Y6"/>
<organism evidence="2 3">
    <name type="scientific">Phormidesmis priestleyi ULC007</name>
    <dbReference type="NCBI Taxonomy" id="1920490"/>
    <lineage>
        <taxon>Bacteria</taxon>
        <taxon>Bacillati</taxon>
        <taxon>Cyanobacteriota</taxon>
        <taxon>Cyanophyceae</taxon>
        <taxon>Leptolyngbyales</taxon>
        <taxon>Leptolyngbyaceae</taxon>
        <taxon>Phormidesmis</taxon>
    </lineage>
</organism>
<feature type="compositionally biased region" description="Polar residues" evidence="1">
    <location>
        <begin position="59"/>
        <end position="70"/>
    </location>
</feature>
<dbReference type="InterPro" id="IPR040278">
    <property type="entry name" value="UPF0426"/>
</dbReference>
<comment type="caution">
    <text evidence="2">The sequence shown here is derived from an EMBL/GenBank/DDBJ whole genome shotgun (WGS) entry which is preliminary data.</text>
</comment>
<reference evidence="2 3" key="2">
    <citation type="submission" date="2018-03" db="EMBL/GenBank/DDBJ databases">
        <title>The ancient ancestry and fast evolution of plastids.</title>
        <authorList>
            <person name="Moore K.R."/>
            <person name="Magnabosco C."/>
            <person name="Momper L."/>
            <person name="Gold D.A."/>
            <person name="Bosak T."/>
            <person name="Fournier G.P."/>
        </authorList>
    </citation>
    <scope>NUCLEOTIDE SEQUENCE [LARGE SCALE GENOMIC DNA]</scope>
    <source>
        <strain evidence="2 3">ULC007</strain>
    </source>
</reference>
<dbReference type="EMBL" id="PVWG01000067">
    <property type="protein sequence ID" value="PSB15189.1"/>
    <property type="molecule type" value="Genomic_DNA"/>
</dbReference>
<keyword evidence="3" id="KW-1185">Reference proteome</keyword>
<evidence type="ECO:0000256" key="1">
    <source>
        <dbReference type="SAM" id="MobiDB-lite"/>
    </source>
</evidence>
<evidence type="ECO:0000313" key="2">
    <source>
        <dbReference type="EMBL" id="PSB15189.1"/>
    </source>
</evidence>
<protein>
    <submittedName>
        <fullName evidence="2">Uncharacterized protein</fullName>
    </submittedName>
</protein>
<dbReference type="PANTHER" id="PTHR35996">
    <property type="entry name" value="OSJNBA0038O10.25 PROTEIN"/>
    <property type="match status" value="1"/>
</dbReference>
<dbReference type="PANTHER" id="PTHR35996:SF1">
    <property type="entry name" value="OS04G0528100 PROTEIN"/>
    <property type="match status" value="1"/>
</dbReference>
<dbReference type="Pfam" id="PF26369">
    <property type="entry name" value="UPF0426"/>
    <property type="match status" value="1"/>
</dbReference>
<accession>A0A2T1D3Y6</accession>
<feature type="region of interest" description="Disordered" evidence="1">
    <location>
        <begin position="43"/>
        <end position="70"/>
    </location>
</feature>
<evidence type="ECO:0000313" key="3">
    <source>
        <dbReference type="Proteomes" id="UP000238634"/>
    </source>
</evidence>
<name>A0A2T1D3Y6_9CYAN</name>
<dbReference type="STRING" id="1920490.GCA_001895925_03283"/>